<organism evidence="2 3">
    <name type="scientific">Candidatus Protofrankia californiensis</name>
    <dbReference type="NCBI Taxonomy" id="1839754"/>
    <lineage>
        <taxon>Bacteria</taxon>
        <taxon>Bacillati</taxon>
        <taxon>Actinomycetota</taxon>
        <taxon>Actinomycetes</taxon>
        <taxon>Frankiales</taxon>
        <taxon>Frankiaceae</taxon>
        <taxon>Protofrankia</taxon>
    </lineage>
</organism>
<evidence type="ECO:0000259" key="1">
    <source>
        <dbReference type="PROSITE" id="PS51819"/>
    </source>
</evidence>
<feature type="domain" description="VOC" evidence="1">
    <location>
        <begin position="4"/>
        <end position="121"/>
    </location>
</feature>
<dbReference type="InterPro" id="IPR004360">
    <property type="entry name" value="Glyas_Fos-R_dOase_dom"/>
</dbReference>
<keyword evidence="2" id="KW-0560">Oxidoreductase</keyword>
<dbReference type="EMBL" id="FLUV01001435">
    <property type="protein sequence ID" value="SBW23012.1"/>
    <property type="molecule type" value="Genomic_DNA"/>
</dbReference>
<reference evidence="3" key="1">
    <citation type="submission" date="2016-02" db="EMBL/GenBank/DDBJ databases">
        <authorList>
            <person name="Wibberg D."/>
        </authorList>
    </citation>
    <scope>NUCLEOTIDE SEQUENCE [LARGE SCALE GENOMIC DNA]</scope>
</reference>
<dbReference type="InterPro" id="IPR037523">
    <property type="entry name" value="VOC_core"/>
</dbReference>
<gene>
    <name evidence="2" type="ORF">FDG2_3433</name>
</gene>
<dbReference type="AlphaFoldDB" id="A0A1C3NZK5"/>
<name>A0A1C3NZK5_9ACTN</name>
<evidence type="ECO:0000313" key="2">
    <source>
        <dbReference type="EMBL" id="SBW23012.1"/>
    </source>
</evidence>
<dbReference type="InterPro" id="IPR029068">
    <property type="entry name" value="Glyas_Bleomycin-R_OHBP_Dase"/>
</dbReference>
<accession>A0A1C3NZK5</accession>
<dbReference type="CDD" id="cd08351">
    <property type="entry name" value="ChaP_like"/>
    <property type="match status" value="1"/>
</dbReference>
<keyword evidence="2" id="KW-0223">Dioxygenase</keyword>
<keyword evidence="3" id="KW-1185">Reference proteome</keyword>
<dbReference type="GO" id="GO:0051213">
    <property type="term" value="F:dioxygenase activity"/>
    <property type="evidence" value="ECO:0007669"/>
    <property type="project" value="UniProtKB-KW"/>
</dbReference>
<dbReference type="Gene3D" id="3.10.180.10">
    <property type="entry name" value="2,3-Dihydroxybiphenyl 1,2-Dioxygenase, domain 1"/>
    <property type="match status" value="1"/>
</dbReference>
<dbReference type="PROSITE" id="PS51819">
    <property type="entry name" value="VOC"/>
    <property type="match status" value="1"/>
</dbReference>
<protein>
    <submittedName>
        <fullName evidence="2">Glyoxalase/bleomycin resistance protein/dioxygenase</fullName>
    </submittedName>
</protein>
<dbReference type="Pfam" id="PF00903">
    <property type="entry name" value="Glyoxalase"/>
    <property type="match status" value="1"/>
</dbReference>
<dbReference type="SUPFAM" id="SSF54593">
    <property type="entry name" value="Glyoxalase/Bleomycin resistance protein/Dihydroxybiphenyl dioxygenase"/>
    <property type="match status" value="1"/>
</dbReference>
<dbReference type="Proteomes" id="UP000199013">
    <property type="component" value="Unassembled WGS sequence"/>
</dbReference>
<sequence length="127" mass="13782">MTVQLNHTIVSAHDKSASAAFLAGVLGLDAPAPFGHFLVVTADNGVSLDFTETKATIVPQHYAFLISEAEFDQIFGRIRERGIRYWADPGRSRPGEINHGDGGRGVYFENPDGHLLEVLTRPYGSGT</sequence>
<evidence type="ECO:0000313" key="3">
    <source>
        <dbReference type="Proteomes" id="UP000199013"/>
    </source>
</evidence>
<proteinExistence type="predicted"/>